<accession>A0ACC1I1B4</accession>
<sequence>LRLLAKTQSGKWEVQSIDVTQTAEELIEYMDSQAWLRRSSKNQGQTLCTPFNVCGHTLGFIAEKSIALDSALPIPKWLAMFLVPALITIAGRFIIDGMYSFEEWVRAWFKNWNTNTSGISAVAVVAAT</sequence>
<dbReference type="EMBL" id="JANBPG010002544">
    <property type="protein sequence ID" value="KAJ1885402.1"/>
    <property type="molecule type" value="Genomic_DNA"/>
</dbReference>
<organism evidence="1 2">
    <name type="scientific">Kickxella alabastrina</name>
    <dbReference type="NCBI Taxonomy" id="61397"/>
    <lineage>
        <taxon>Eukaryota</taxon>
        <taxon>Fungi</taxon>
        <taxon>Fungi incertae sedis</taxon>
        <taxon>Zoopagomycota</taxon>
        <taxon>Kickxellomycotina</taxon>
        <taxon>Kickxellomycetes</taxon>
        <taxon>Kickxellales</taxon>
        <taxon>Kickxellaceae</taxon>
        <taxon>Kickxella</taxon>
    </lineage>
</organism>
<evidence type="ECO:0000313" key="2">
    <source>
        <dbReference type="Proteomes" id="UP001150581"/>
    </source>
</evidence>
<reference evidence="1" key="1">
    <citation type="submission" date="2022-07" db="EMBL/GenBank/DDBJ databases">
        <title>Phylogenomic reconstructions and comparative analyses of Kickxellomycotina fungi.</title>
        <authorList>
            <person name="Reynolds N.K."/>
            <person name="Stajich J.E."/>
            <person name="Barry K."/>
            <person name="Grigoriev I.V."/>
            <person name="Crous P."/>
            <person name="Smith M.E."/>
        </authorList>
    </citation>
    <scope>NUCLEOTIDE SEQUENCE</scope>
    <source>
        <strain evidence="1">Benny 63K</strain>
    </source>
</reference>
<evidence type="ECO:0000313" key="1">
    <source>
        <dbReference type="EMBL" id="KAJ1885402.1"/>
    </source>
</evidence>
<dbReference type="Proteomes" id="UP001150581">
    <property type="component" value="Unassembled WGS sequence"/>
</dbReference>
<comment type="caution">
    <text evidence="1">The sequence shown here is derived from an EMBL/GenBank/DDBJ whole genome shotgun (WGS) entry which is preliminary data.</text>
</comment>
<proteinExistence type="predicted"/>
<name>A0ACC1I1B4_9FUNG</name>
<feature type="non-terminal residue" evidence="1">
    <location>
        <position position="1"/>
    </location>
</feature>
<protein>
    <submittedName>
        <fullName evidence="1">Uncharacterized protein</fullName>
    </submittedName>
</protein>
<gene>
    <name evidence="1" type="ORF">LPJ66_010134</name>
</gene>
<keyword evidence="2" id="KW-1185">Reference proteome</keyword>